<dbReference type="SUPFAM" id="SSF55469">
    <property type="entry name" value="FMN-dependent nitroreductase-like"/>
    <property type="match status" value="1"/>
</dbReference>
<dbReference type="Gene3D" id="3.40.109.10">
    <property type="entry name" value="NADH Oxidase"/>
    <property type="match status" value="1"/>
</dbReference>
<accession>A0ABT3PRC4</accession>
<evidence type="ECO:0000259" key="4">
    <source>
        <dbReference type="Pfam" id="PF00881"/>
    </source>
</evidence>
<evidence type="ECO:0000313" key="6">
    <source>
        <dbReference type="Proteomes" id="UP001207918"/>
    </source>
</evidence>
<comment type="caution">
    <text evidence="5">The sequence shown here is derived from an EMBL/GenBank/DDBJ whole genome shotgun (WGS) entry which is preliminary data.</text>
</comment>
<dbReference type="InterPro" id="IPR000415">
    <property type="entry name" value="Nitroreductase-like"/>
</dbReference>
<dbReference type="Pfam" id="PF00881">
    <property type="entry name" value="Nitroreductase"/>
    <property type="match status" value="1"/>
</dbReference>
<evidence type="ECO:0000256" key="2">
    <source>
        <dbReference type="ARBA" id="ARBA00022643"/>
    </source>
</evidence>
<gene>
    <name evidence="5" type="ORF">J6I44_16245</name>
</gene>
<evidence type="ECO:0000256" key="3">
    <source>
        <dbReference type="ARBA" id="ARBA00023002"/>
    </source>
</evidence>
<dbReference type="CDD" id="cd02144">
    <property type="entry name" value="iodotyrosine_dehalogenase"/>
    <property type="match status" value="1"/>
</dbReference>
<name>A0ABT3PRC4_9BACT</name>
<dbReference type="EMBL" id="JAGGJA010000013">
    <property type="protein sequence ID" value="MCW9708413.1"/>
    <property type="molecule type" value="Genomic_DNA"/>
</dbReference>
<evidence type="ECO:0000313" key="5">
    <source>
        <dbReference type="EMBL" id="MCW9708413.1"/>
    </source>
</evidence>
<protein>
    <submittedName>
        <fullName evidence="5">Nitroreductase family protein</fullName>
    </submittedName>
</protein>
<proteinExistence type="predicted"/>
<reference evidence="5 6" key="1">
    <citation type="submission" date="2021-03" db="EMBL/GenBank/DDBJ databases">
        <title>Aliifodinibius sp. nov., a new bacterium isolated from saline soil.</title>
        <authorList>
            <person name="Galisteo C."/>
            <person name="De La Haba R."/>
            <person name="Sanchez-Porro C."/>
            <person name="Ventosa A."/>
        </authorList>
    </citation>
    <scope>NUCLEOTIDE SEQUENCE [LARGE SCALE GENOMIC DNA]</scope>
    <source>
        <strain evidence="5 6">1BSP15-2V2</strain>
    </source>
</reference>
<organism evidence="5 6">
    <name type="scientific">Fodinibius salsisoli</name>
    <dbReference type="NCBI Taxonomy" id="2820877"/>
    <lineage>
        <taxon>Bacteria</taxon>
        <taxon>Pseudomonadati</taxon>
        <taxon>Balneolota</taxon>
        <taxon>Balneolia</taxon>
        <taxon>Balneolales</taxon>
        <taxon>Balneolaceae</taxon>
        <taxon>Fodinibius</taxon>
    </lineage>
</organism>
<evidence type="ECO:0000256" key="1">
    <source>
        <dbReference type="ARBA" id="ARBA00022630"/>
    </source>
</evidence>
<dbReference type="RefSeq" id="WP_265767197.1">
    <property type="nucleotide sequence ID" value="NZ_JAGGJA010000013.1"/>
</dbReference>
<keyword evidence="2" id="KW-0288">FMN</keyword>
<dbReference type="InterPro" id="IPR050627">
    <property type="entry name" value="Nitroreductase/BluB"/>
</dbReference>
<keyword evidence="6" id="KW-1185">Reference proteome</keyword>
<sequence>MSHKEFVPYSGYERYPVDEMRQRARSFYKNIRKRRTVREFSDKPVPREIIEDCLLAAGTAPNGANKQPWHFVVISDSEVKKQIREAAEEEEQKFYEERATEEWLEALAPLGTDAEKPFLEQAPYLIAIFSQSYAIDENGKKEKHYYVKESVGIATGMLITAIHHAGLASLTHTPSPMGFLNDILGRPNNERPFLLLVVGYPAEDVQVPDITKKTLSEIATFV</sequence>
<feature type="domain" description="Nitroreductase" evidence="4">
    <location>
        <begin position="31"/>
        <end position="200"/>
    </location>
</feature>
<keyword evidence="3" id="KW-0560">Oxidoreductase</keyword>
<dbReference type="InterPro" id="IPR029479">
    <property type="entry name" value="Nitroreductase"/>
</dbReference>
<dbReference type="Proteomes" id="UP001207918">
    <property type="component" value="Unassembled WGS sequence"/>
</dbReference>
<dbReference type="PANTHER" id="PTHR23026:SF90">
    <property type="entry name" value="IODOTYROSINE DEIODINASE 1"/>
    <property type="match status" value="1"/>
</dbReference>
<keyword evidence="1" id="KW-0285">Flavoprotein</keyword>
<dbReference type="PANTHER" id="PTHR23026">
    <property type="entry name" value="NADPH NITROREDUCTASE"/>
    <property type="match status" value="1"/>
</dbReference>